<name>A0A371E884_MUCPR</name>
<proteinExistence type="predicted"/>
<dbReference type="Proteomes" id="UP000257109">
    <property type="component" value="Unassembled WGS sequence"/>
</dbReference>
<protein>
    <submittedName>
        <fullName evidence="1">Uncharacterized protein</fullName>
    </submittedName>
</protein>
<evidence type="ECO:0000313" key="1">
    <source>
        <dbReference type="EMBL" id="RDX62242.1"/>
    </source>
</evidence>
<feature type="non-terminal residue" evidence="1">
    <location>
        <position position="1"/>
    </location>
</feature>
<gene>
    <name evidence="1" type="ORF">CR513_59444</name>
</gene>
<accession>A0A371E884</accession>
<reference evidence="1" key="1">
    <citation type="submission" date="2018-05" db="EMBL/GenBank/DDBJ databases">
        <title>Draft genome of Mucuna pruriens seed.</title>
        <authorList>
            <person name="Nnadi N.E."/>
            <person name="Vos R."/>
            <person name="Hasami M.H."/>
            <person name="Devisetty U.K."/>
            <person name="Aguiy J.C."/>
        </authorList>
    </citation>
    <scope>NUCLEOTIDE SEQUENCE [LARGE SCALE GENOMIC DNA]</scope>
    <source>
        <strain evidence="1">JCA_2017</strain>
    </source>
</reference>
<dbReference type="EMBL" id="QJKJ01015613">
    <property type="protein sequence ID" value="RDX62242.1"/>
    <property type="molecule type" value="Genomic_DNA"/>
</dbReference>
<organism evidence="1 2">
    <name type="scientific">Mucuna pruriens</name>
    <name type="common">Velvet bean</name>
    <name type="synonym">Dolichos pruriens</name>
    <dbReference type="NCBI Taxonomy" id="157652"/>
    <lineage>
        <taxon>Eukaryota</taxon>
        <taxon>Viridiplantae</taxon>
        <taxon>Streptophyta</taxon>
        <taxon>Embryophyta</taxon>
        <taxon>Tracheophyta</taxon>
        <taxon>Spermatophyta</taxon>
        <taxon>Magnoliopsida</taxon>
        <taxon>eudicotyledons</taxon>
        <taxon>Gunneridae</taxon>
        <taxon>Pentapetalae</taxon>
        <taxon>rosids</taxon>
        <taxon>fabids</taxon>
        <taxon>Fabales</taxon>
        <taxon>Fabaceae</taxon>
        <taxon>Papilionoideae</taxon>
        <taxon>50 kb inversion clade</taxon>
        <taxon>NPAAA clade</taxon>
        <taxon>indigoferoid/millettioid clade</taxon>
        <taxon>Phaseoleae</taxon>
        <taxon>Mucuna</taxon>
    </lineage>
</organism>
<evidence type="ECO:0000313" key="2">
    <source>
        <dbReference type="Proteomes" id="UP000257109"/>
    </source>
</evidence>
<comment type="caution">
    <text evidence="1">The sequence shown here is derived from an EMBL/GenBank/DDBJ whole genome shotgun (WGS) entry which is preliminary data.</text>
</comment>
<dbReference type="AlphaFoldDB" id="A0A371E884"/>
<sequence length="89" mass="10628">MESFFVFVLSGLSVSMVENFYLNDHRKSFLVFVLSGLSVSMVEKFYLNDHRYITNYKGLYIFCSSHCSYGHITWNCQYQWPTTLKEWGW</sequence>
<keyword evidence="2" id="KW-1185">Reference proteome</keyword>